<dbReference type="CDD" id="cd03784">
    <property type="entry name" value="GT1_Gtf-like"/>
    <property type="match status" value="1"/>
</dbReference>
<dbReference type="SUPFAM" id="SSF53756">
    <property type="entry name" value="UDP-Glycosyltransferase/glycogen phosphorylase"/>
    <property type="match status" value="1"/>
</dbReference>
<protein>
    <recommendedName>
        <fullName evidence="5">UDP-glucuronosyltransferase</fullName>
        <ecNumber evidence="5">2.4.1.17</ecNumber>
    </recommendedName>
</protein>
<comment type="caution">
    <text evidence="6">The sequence shown here is derived from an EMBL/GenBank/DDBJ whole genome shotgun (WGS) entry which is preliminary data.</text>
</comment>
<evidence type="ECO:0000256" key="4">
    <source>
        <dbReference type="RuleBase" id="RU003718"/>
    </source>
</evidence>
<comment type="subcellular location">
    <subcellularLocation>
        <location evidence="5">Membrane</location>
        <topology evidence="5">Single-pass membrane protein</topology>
    </subcellularLocation>
</comment>
<keyword evidence="3 4" id="KW-0808">Transferase</keyword>
<comment type="catalytic activity">
    <reaction evidence="5">
        <text>glucuronate acceptor + UDP-alpha-D-glucuronate = acceptor beta-D-glucuronoside + UDP + H(+)</text>
        <dbReference type="Rhea" id="RHEA:21032"/>
        <dbReference type="ChEBI" id="CHEBI:15378"/>
        <dbReference type="ChEBI" id="CHEBI:58052"/>
        <dbReference type="ChEBI" id="CHEBI:58223"/>
        <dbReference type="ChEBI" id="CHEBI:132367"/>
        <dbReference type="ChEBI" id="CHEBI:132368"/>
        <dbReference type="EC" id="2.4.1.17"/>
    </reaction>
</comment>
<dbReference type="AlphaFoldDB" id="A0A834HLA9"/>
<dbReference type="InterPro" id="IPR035595">
    <property type="entry name" value="UDP_glycos_trans_CS"/>
</dbReference>
<dbReference type="PANTHER" id="PTHR48043:SF159">
    <property type="entry name" value="EG:EG0003.4 PROTEIN-RELATED"/>
    <property type="match status" value="1"/>
</dbReference>
<dbReference type="OrthoDB" id="5835829at2759"/>
<keyword evidence="7" id="KW-1185">Reference proteome</keyword>
<dbReference type="Gene3D" id="3.40.50.2000">
    <property type="entry name" value="Glycogen Phosphorylase B"/>
    <property type="match status" value="1"/>
</dbReference>
<organism evidence="6 7">
    <name type="scientific">Rhynchophorus ferrugineus</name>
    <name type="common">Red palm weevil</name>
    <name type="synonym">Curculio ferrugineus</name>
    <dbReference type="NCBI Taxonomy" id="354439"/>
    <lineage>
        <taxon>Eukaryota</taxon>
        <taxon>Metazoa</taxon>
        <taxon>Ecdysozoa</taxon>
        <taxon>Arthropoda</taxon>
        <taxon>Hexapoda</taxon>
        <taxon>Insecta</taxon>
        <taxon>Pterygota</taxon>
        <taxon>Neoptera</taxon>
        <taxon>Endopterygota</taxon>
        <taxon>Coleoptera</taxon>
        <taxon>Polyphaga</taxon>
        <taxon>Cucujiformia</taxon>
        <taxon>Curculionidae</taxon>
        <taxon>Dryophthorinae</taxon>
        <taxon>Rhynchophorus</taxon>
    </lineage>
</organism>
<comment type="similarity">
    <text evidence="1 4">Belongs to the UDP-glycosyltransferase family.</text>
</comment>
<keyword evidence="5" id="KW-0812">Transmembrane</keyword>
<dbReference type="Pfam" id="PF00201">
    <property type="entry name" value="UDPGT"/>
    <property type="match status" value="1"/>
</dbReference>
<dbReference type="GO" id="GO:0016020">
    <property type="term" value="C:membrane"/>
    <property type="evidence" value="ECO:0007669"/>
    <property type="project" value="UniProtKB-SubCell"/>
</dbReference>
<dbReference type="InterPro" id="IPR050271">
    <property type="entry name" value="UDP-glycosyltransferase"/>
</dbReference>
<evidence type="ECO:0000313" key="7">
    <source>
        <dbReference type="Proteomes" id="UP000625711"/>
    </source>
</evidence>
<sequence>MFVRIFLIRFVLSSVHCAKILGVFMASSYSHQNMFRPIWQELALRGHQVTIYTTFPLKNESLTNLTEYDFGFCIRLKEERMNFDLPNRFSDIFEAIDIMKDIGEVQLQHPFMIDLIHNVRNESYDLMLVEHHWQTYFALKDVYKTPMVGIISFPLTITTMDGIGLERHPYIEPDMLLRFSEPNSFIRRLASWSFNWAFRFFYNFYFRTIFDDQIRRHFGNTSRTSYELSREFSLLIGQSNNALDNSVASARNFIPVSSVHVRPKKALPQDLASFLNKTKNDVIYFSLGTNVKMSKIAPEARKKIFNVLGSLPYTILWKYDKDIVPEDTPKNFYTRLWYPQQDVLAHPKVKLFITQGGLQSIDEALDRKVPMLIIPIFGDQPNNADRCVSKKIAEKIDIQTFTKEELRSKILQLIDGPIYREHIEKQFAIANDQPMSGLDTAIFWIEYVIRHKGAPHLRSPLLDLPFYQYYLLDIYSFLGVAIAVILAVIYFTMKFTLLTVCKLLNKSSAKQKLS</sequence>
<keyword evidence="5" id="KW-0732">Signal</keyword>
<gene>
    <name evidence="6" type="ORF">GWI33_000423</name>
</gene>
<name>A0A834HLA9_RHYFE</name>
<reference evidence="6" key="1">
    <citation type="submission" date="2020-08" db="EMBL/GenBank/DDBJ databases">
        <title>Genome sequencing and assembly of the red palm weevil Rhynchophorus ferrugineus.</title>
        <authorList>
            <person name="Dias G.B."/>
            <person name="Bergman C.M."/>
            <person name="Manee M."/>
        </authorList>
    </citation>
    <scope>NUCLEOTIDE SEQUENCE</scope>
    <source>
        <strain evidence="6">AA-2017</strain>
        <tissue evidence="6">Whole larva</tissue>
    </source>
</reference>
<proteinExistence type="inferred from homology"/>
<evidence type="ECO:0000313" key="6">
    <source>
        <dbReference type="EMBL" id="KAF7264257.1"/>
    </source>
</evidence>
<dbReference type="GO" id="GO:0015020">
    <property type="term" value="F:glucuronosyltransferase activity"/>
    <property type="evidence" value="ECO:0007669"/>
    <property type="project" value="UniProtKB-EC"/>
</dbReference>
<dbReference type="PROSITE" id="PS00375">
    <property type="entry name" value="UDPGT"/>
    <property type="match status" value="1"/>
</dbReference>
<dbReference type="FunFam" id="3.40.50.2000:FF:000021">
    <property type="entry name" value="UDP-glucuronosyltransferase"/>
    <property type="match status" value="1"/>
</dbReference>
<feature type="transmembrane region" description="Helical" evidence="5">
    <location>
        <begin position="469"/>
        <end position="493"/>
    </location>
</feature>
<evidence type="ECO:0000256" key="5">
    <source>
        <dbReference type="RuleBase" id="RU362059"/>
    </source>
</evidence>
<feature type="chain" id="PRO_5033109745" description="UDP-glucuronosyltransferase" evidence="5">
    <location>
        <begin position="18"/>
        <end position="514"/>
    </location>
</feature>
<dbReference type="Proteomes" id="UP000625711">
    <property type="component" value="Unassembled WGS sequence"/>
</dbReference>
<keyword evidence="5" id="KW-1133">Transmembrane helix</keyword>
<feature type="signal peptide" evidence="5">
    <location>
        <begin position="1"/>
        <end position="17"/>
    </location>
</feature>
<keyword evidence="5" id="KW-0472">Membrane</keyword>
<keyword evidence="2 4" id="KW-0328">Glycosyltransferase</keyword>
<accession>A0A834HLA9</accession>
<dbReference type="EMBL" id="JAACXV010017882">
    <property type="protein sequence ID" value="KAF7264257.1"/>
    <property type="molecule type" value="Genomic_DNA"/>
</dbReference>
<evidence type="ECO:0000256" key="2">
    <source>
        <dbReference type="ARBA" id="ARBA00022676"/>
    </source>
</evidence>
<dbReference type="InterPro" id="IPR002213">
    <property type="entry name" value="UDP_glucos_trans"/>
</dbReference>
<evidence type="ECO:0000256" key="1">
    <source>
        <dbReference type="ARBA" id="ARBA00009995"/>
    </source>
</evidence>
<dbReference type="PANTHER" id="PTHR48043">
    <property type="entry name" value="EG:EG0003.4 PROTEIN-RELATED"/>
    <property type="match status" value="1"/>
</dbReference>
<evidence type="ECO:0000256" key="3">
    <source>
        <dbReference type="ARBA" id="ARBA00022679"/>
    </source>
</evidence>
<dbReference type="EC" id="2.4.1.17" evidence="5"/>